<reference evidence="1 2" key="1">
    <citation type="submission" date="2020-08" db="EMBL/GenBank/DDBJ databases">
        <title>Genome public.</title>
        <authorList>
            <person name="Liu C."/>
            <person name="Sun Q."/>
        </authorList>
    </citation>
    <scope>NUCLEOTIDE SEQUENCE [LARGE SCALE GENOMIC DNA]</scope>
    <source>
        <strain evidence="1 2">NSJ-79</strain>
    </source>
</reference>
<keyword evidence="2" id="KW-1185">Reference proteome</keyword>
<evidence type="ECO:0008006" key="3">
    <source>
        <dbReference type="Google" id="ProtNLM"/>
    </source>
</evidence>
<proteinExistence type="predicted"/>
<dbReference type="RefSeq" id="WP_186931559.1">
    <property type="nucleotide sequence ID" value="NZ_JACOOJ010000063.1"/>
</dbReference>
<dbReference type="PROSITE" id="PS51257">
    <property type="entry name" value="PROKAR_LIPOPROTEIN"/>
    <property type="match status" value="1"/>
</dbReference>
<comment type="caution">
    <text evidence="1">The sequence shown here is derived from an EMBL/GenBank/DDBJ whole genome shotgun (WGS) entry which is preliminary data.</text>
</comment>
<sequence length="95" mass="10959">MKQIIYLLIFFLLSACTANKDEKDKIKQYLFEENSLSIFITILFFLITKEQVLLFLCEEAKVHIGFHRKTDQSACLLTGTDFMEQSGLVGMAPFQ</sequence>
<organism evidence="1 2">
    <name type="scientific">Parabacteroides hominis</name>
    <dbReference type="NCBI Taxonomy" id="2763057"/>
    <lineage>
        <taxon>Bacteria</taxon>
        <taxon>Pseudomonadati</taxon>
        <taxon>Bacteroidota</taxon>
        <taxon>Bacteroidia</taxon>
        <taxon>Bacteroidales</taxon>
        <taxon>Tannerellaceae</taxon>
        <taxon>Parabacteroides</taxon>
    </lineage>
</organism>
<dbReference type="EMBL" id="JACOOJ010000063">
    <property type="protein sequence ID" value="MBC5635015.1"/>
    <property type="molecule type" value="Genomic_DNA"/>
</dbReference>
<name>A0ABR7DV99_9BACT</name>
<evidence type="ECO:0000313" key="1">
    <source>
        <dbReference type="EMBL" id="MBC5635015.1"/>
    </source>
</evidence>
<protein>
    <recommendedName>
        <fullName evidence="3">Lipoprotein</fullName>
    </recommendedName>
</protein>
<dbReference type="Proteomes" id="UP000651475">
    <property type="component" value="Unassembled WGS sequence"/>
</dbReference>
<evidence type="ECO:0000313" key="2">
    <source>
        <dbReference type="Proteomes" id="UP000651475"/>
    </source>
</evidence>
<accession>A0ABR7DV99</accession>
<gene>
    <name evidence="1" type="ORF">H8S65_19960</name>
</gene>